<proteinExistence type="predicted"/>
<comment type="caution">
    <text evidence="1">The sequence shown here is derived from an EMBL/GenBank/DDBJ whole genome shotgun (WGS) entry which is preliminary data.</text>
</comment>
<evidence type="ECO:0000313" key="1">
    <source>
        <dbReference type="EMBL" id="OAM90585.1"/>
    </source>
</evidence>
<protein>
    <submittedName>
        <fullName evidence="1">Uncharacterized protein</fullName>
    </submittedName>
</protein>
<keyword evidence="2" id="KW-1185">Reference proteome</keyword>
<dbReference type="Proteomes" id="UP000078486">
    <property type="component" value="Unassembled WGS sequence"/>
</dbReference>
<sequence>MVHHNPGEPPYETKYESPGVIRAMGFGGKVYHLFDSPMLAVNWEAVDPDIFPKDSDARAWVDAKAARIDAQHAACAAAGVGIYAMSDLVLFPRRLVEKYNLGREMGNPLNPSTAHFLRLLVAQMFDRFPLLDGLVVRIGETYLHDAPWHVGKIENRNDWRATIAPLMRLMREELCVKRGRHLIFRAWLSFDTDLETYRAVSDAVEPHPLLTISVKHCEGDFHRGNPFSKVIGEGRHRQLIEVQCAREYEGKGAYPNYIARGVIEGFAEHRRLAERGALWSIGEFARARPDLFAGVWTWSRGGGWQGPYIKNEFWCDLNAWVMARWAADPAQPEEAVFARHAADVLGLRGADAARFRRLCLLSSDAAFLGRRSACCDIDPWWSRDEFFGKPVLPDGADCGEKTGRILSEKDEAVAMWEEIAALSAQIGFPDGETKVHVVASCEYGLRLCRIMRAIFRLAAAESRDARPGELRALLGDYDEVWRSYRRLPEDHPSCATLYKERGSPWGPPPGVEAWIPRLREKAVPF</sequence>
<dbReference type="EMBL" id="LRRQ01000054">
    <property type="protein sequence ID" value="OAM90585.1"/>
    <property type="molecule type" value="Genomic_DNA"/>
</dbReference>
<accession>A0A178IN09</accession>
<name>A0A178IN09_9BACT</name>
<evidence type="ECO:0000313" key="2">
    <source>
        <dbReference type="Proteomes" id="UP000078486"/>
    </source>
</evidence>
<organism evidence="1 2">
    <name type="scientific">Termitidicoccus mucosus</name>
    <dbReference type="NCBI Taxonomy" id="1184151"/>
    <lineage>
        <taxon>Bacteria</taxon>
        <taxon>Pseudomonadati</taxon>
        <taxon>Verrucomicrobiota</taxon>
        <taxon>Opitutia</taxon>
        <taxon>Opitutales</taxon>
        <taxon>Opitutaceae</taxon>
        <taxon>Termitidicoccus</taxon>
    </lineage>
</organism>
<dbReference type="AlphaFoldDB" id="A0A178IN09"/>
<reference evidence="1 2" key="1">
    <citation type="submission" date="2016-01" db="EMBL/GenBank/DDBJ databases">
        <title>High potential of lignocellulose degradation of a new Verrucomicrobia species.</title>
        <authorList>
            <person name="Wang Y."/>
            <person name="Shi Y."/>
            <person name="Qiu Z."/>
            <person name="Liu S."/>
            <person name="Yang H."/>
        </authorList>
    </citation>
    <scope>NUCLEOTIDE SEQUENCE [LARGE SCALE GENOMIC DNA]</scope>
    <source>
        <strain evidence="1 2">TSB47</strain>
    </source>
</reference>
<dbReference type="InterPro" id="IPR017853">
    <property type="entry name" value="GH"/>
</dbReference>
<dbReference type="STRING" id="1184151.AW736_07275"/>
<dbReference type="SUPFAM" id="SSF51445">
    <property type="entry name" value="(Trans)glycosidases"/>
    <property type="match status" value="1"/>
</dbReference>
<gene>
    <name evidence="1" type="ORF">AW736_07275</name>
</gene>